<evidence type="ECO:0000259" key="1">
    <source>
        <dbReference type="Pfam" id="PF17032"/>
    </source>
</evidence>
<gene>
    <name evidence="2" type="ORF">H9660_00545</name>
</gene>
<evidence type="ECO:0000313" key="3">
    <source>
        <dbReference type="Proteomes" id="UP000640335"/>
    </source>
</evidence>
<evidence type="ECO:0000313" key="2">
    <source>
        <dbReference type="EMBL" id="MBD7913626.1"/>
    </source>
</evidence>
<organism evidence="2 3">
    <name type="scientific">Clostridium gallinarum</name>
    <dbReference type="NCBI Taxonomy" id="2762246"/>
    <lineage>
        <taxon>Bacteria</taxon>
        <taxon>Bacillati</taxon>
        <taxon>Bacillota</taxon>
        <taxon>Clostridia</taxon>
        <taxon>Eubacteriales</taxon>
        <taxon>Clostridiaceae</taxon>
        <taxon>Clostridium</taxon>
    </lineage>
</organism>
<accession>A0ABR8PZN1</accession>
<protein>
    <submittedName>
        <fullName evidence="2">Zinc ribbon domain-containing protein</fullName>
    </submittedName>
</protein>
<proteinExistence type="predicted"/>
<dbReference type="Pfam" id="PF17032">
    <property type="entry name" value="Zn_ribbon_15"/>
    <property type="match status" value="1"/>
</dbReference>
<dbReference type="PANTHER" id="PTHR36718:SF1">
    <property type="entry name" value="DOUBLE ZINC RIBBON PROTEIN MJ0416"/>
    <property type="match status" value="1"/>
</dbReference>
<name>A0ABR8PZN1_9CLOT</name>
<dbReference type="Proteomes" id="UP000640335">
    <property type="component" value="Unassembled WGS sequence"/>
</dbReference>
<dbReference type="InterPro" id="IPR031493">
    <property type="entry name" value="Zinc_ribbon_15"/>
</dbReference>
<feature type="domain" description="Zinc-ribbon 15" evidence="1">
    <location>
        <begin position="22"/>
        <end position="121"/>
    </location>
</feature>
<dbReference type="PANTHER" id="PTHR36718">
    <property type="entry name" value="OS05G0435400 PROTEIN"/>
    <property type="match status" value="1"/>
</dbReference>
<reference evidence="2 3" key="1">
    <citation type="submission" date="2020-08" db="EMBL/GenBank/DDBJ databases">
        <title>A Genomic Blueprint of the Chicken Gut Microbiome.</title>
        <authorList>
            <person name="Gilroy R."/>
            <person name="Ravi A."/>
            <person name="Getino M."/>
            <person name="Pursley I."/>
            <person name="Horton D.L."/>
            <person name="Alikhan N.-F."/>
            <person name="Baker D."/>
            <person name="Gharbi K."/>
            <person name="Hall N."/>
            <person name="Watson M."/>
            <person name="Adriaenssens E.M."/>
            <person name="Foster-Nyarko E."/>
            <person name="Jarju S."/>
            <person name="Secka A."/>
            <person name="Antonio M."/>
            <person name="Oren A."/>
            <person name="Chaudhuri R."/>
            <person name="La Ragione R.M."/>
            <person name="Hildebrand F."/>
            <person name="Pallen M.J."/>
        </authorList>
    </citation>
    <scope>NUCLEOTIDE SEQUENCE [LARGE SCALE GENOMIC DNA]</scope>
    <source>
        <strain evidence="2 3">Sa3CUN1</strain>
    </source>
</reference>
<dbReference type="EMBL" id="JACSQZ010000001">
    <property type="protein sequence ID" value="MBD7913626.1"/>
    <property type="molecule type" value="Genomic_DNA"/>
</dbReference>
<keyword evidence="3" id="KW-1185">Reference proteome</keyword>
<dbReference type="InterPro" id="IPR053281">
    <property type="entry name" value="Double_zinc_ribbon"/>
</dbReference>
<comment type="caution">
    <text evidence="2">The sequence shown here is derived from an EMBL/GenBank/DDBJ whole genome shotgun (WGS) entry which is preliminary data.</text>
</comment>
<dbReference type="RefSeq" id="WP_191747439.1">
    <property type="nucleotide sequence ID" value="NZ_JACSQZ010000001.1"/>
</dbReference>
<sequence>MFFIGIFGIEDKEKEIKIIEKIQCKSCNKIERGKLIKSFRYFHFFFIPLFKWNEEYYVVCESCNKVFSIPKEKGKGIENGDNIEITYWDLKEINTNYNYTSVCNACKKIVDSKYDYCPYCGNKLR</sequence>